<dbReference type="EMBL" id="LJSK01000211">
    <property type="protein sequence ID" value="KPI85050.1"/>
    <property type="molecule type" value="Genomic_DNA"/>
</dbReference>
<evidence type="ECO:0000256" key="4">
    <source>
        <dbReference type="ARBA" id="ARBA00023134"/>
    </source>
</evidence>
<dbReference type="Gene3D" id="3.40.50.300">
    <property type="entry name" value="P-loop containing nucleotide triphosphate hydrolases"/>
    <property type="match status" value="1"/>
</dbReference>
<evidence type="ECO:0000256" key="3">
    <source>
        <dbReference type="ARBA" id="ARBA00022801"/>
    </source>
</evidence>
<dbReference type="InterPro" id="IPR004130">
    <property type="entry name" value="Gpn"/>
</dbReference>
<dbReference type="InterPro" id="IPR027417">
    <property type="entry name" value="P-loop_NTPase"/>
</dbReference>
<evidence type="ECO:0000256" key="1">
    <source>
        <dbReference type="ARBA" id="ARBA00005290"/>
    </source>
</evidence>
<dbReference type="PANTHER" id="PTHR21231">
    <property type="entry name" value="XPA-BINDING PROTEIN 1-RELATED"/>
    <property type="match status" value="1"/>
</dbReference>
<evidence type="ECO:0000256" key="2">
    <source>
        <dbReference type="ARBA" id="ARBA00022741"/>
    </source>
</evidence>
<dbReference type="SUPFAM" id="SSF52540">
    <property type="entry name" value="P-loop containing nucleoside triphosphate hydrolases"/>
    <property type="match status" value="1"/>
</dbReference>
<evidence type="ECO:0000313" key="7">
    <source>
        <dbReference type="Proteomes" id="UP000038009"/>
    </source>
</evidence>
<name>A0A0N1I1L3_LEPSE</name>
<evidence type="ECO:0000313" key="6">
    <source>
        <dbReference type="EMBL" id="KPI85050.1"/>
    </source>
</evidence>
<gene>
    <name evidence="6" type="ORF">ABL78_5888</name>
</gene>
<dbReference type="GO" id="GO:0005525">
    <property type="term" value="F:GTP binding"/>
    <property type="evidence" value="ECO:0007669"/>
    <property type="project" value="UniProtKB-KW"/>
</dbReference>
<dbReference type="Pfam" id="PF03029">
    <property type="entry name" value="ATP_bind_1"/>
    <property type="match status" value="2"/>
</dbReference>
<organism evidence="6 7">
    <name type="scientific">Leptomonas seymouri</name>
    <dbReference type="NCBI Taxonomy" id="5684"/>
    <lineage>
        <taxon>Eukaryota</taxon>
        <taxon>Discoba</taxon>
        <taxon>Euglenozoa</taxon>
        <taxon>Kinetoplastea</taxon>
        <taxon>Metakinetoplastina</taxon>
        <taxon>Trypanosomatida</taxon>
        <taxon>Trypanosomatidae</taxon>
        <taxon>Leishmaniinae</taxon>
        <taxon>Leptomonas</taxon>
    </lineage>
</organism>
<dbReference type="GO" id="GO:0005737">
    <property type="term" value="C:cytoplasm"/>
    <property type="evidence" value="ECO:0007669"/>
    <property type="project" value="TreeGrafter"/>
</dbReference>
<comment type="similarity">
    <text evidence="1 5">Belongs to the GPN-loop GTPase family.</text>
</comment>
<dbReference type="GO" id="GO:0003924">
    <property type="term" value="F:GTPase activity"/>
    <property type="evidence" value="ECO:0007669"/>
    <property type="project" value="TreeGrafter"/>
</dbReference>
<dbReference type="Proteomes" id="UP000038009">
    <property type="component" value="Unassembled WGS sequence"/>
</dbReference>
<comment type="subunit">
    <text evidence="5">Binds to RNA polymerase II (RNAPII).</text>
</comment>
<dbReference type="PANTHER" id="PTHR21231:SF3">
    <property type="entry name" value="GPN-LOOP GTPASE 2"/>
    <property type="match status" value="1"/>
</dbReference>
<protein>
    <recommendedName>
        <fullName evidence="5">GPN-loop GTPase 2</fullName>
    </recommendedName>
</protein>
<dbReference type="VEuPathDB" id="TriTrypDB:Lsey_0211_0050"/>
<keyword evidence="4 5" id="KW-0342">GTP-binding</keyword>
<keyword evidence="3 5" id="KW-0378">Hydrolase</keyword>
<keyword evidence="7" id="KW-1185">Reference proteome</keyword>
<comment type="function">
    <text evidence="5">Small GTPase required for proper localization of RNA polymerase II and III (RNAPII and RNAPIII). May act at an RNAP assembly step prior to nuclear import.</text>
</comment>
<accession>A0A0N1I1L3</accession>
<reference evidence="6 7" key="1">
    <citation type="journal article" date="2015" name="PLoS Pathog.">
        <title>Leptomonas seymouri: Adaptations to the Dixenous Life Cycle Analyzed by Genome Sequencing, Transcriptome Profiling and Co-infection with Leishmania donovani.</title>
        <authorList>
            <person name="Kraeva N."/>
            <person name="Butenko A."/>
            <person name="Hlavacova J."/>
            <person name="Kostygov A."/>
            <person name="Myskova J."/>
            <person name="Grybchuk D."/>
            <person name="Lestinova T."/>
            <person name="Votypka J."/>
            <person name="Volf P."/>
            <person name="Opperdoes F."/>
            <person name="Flegontov P."/>
            <person name="Lukes J."/>
            <person name="Yurchenko V."/>
        </authorList>
    </citation>
    <scope>NUCLEOTIDE SEQUENCE [LARGE SCALE GENOMIC DNA]</scope>
    <source>
        <strain evidence="6 7">ATCC 30220</strain>
    </source>
</reference>
<evidence type="ECO:0000256" key="5">
    <source>
        <dbReference type="RuleBase" id="RU365059"/>
    </source>
</evidence>
<sequence>MFGELICGPPGSGKTTYCEGKRQFLSVYDPTRPVVLLNLDPANEDVFPYPCDIDIRELVDHGRVMRDEQLGPNGTYLFCAALMQANVDWIIDKVEEAVERRLQEVLATELNTAAAGSSAASLSRSGGGSGGRTLRAPYLLIDCPGQVEFYLDAQVMPAITRALQKRLQCSLCTVHLVDAGIATRDMSTYVSSCVLSLTTMIDHELPHVNVLSKWDTVRAEVFEDAGDEGETFLNASSMLSESFDRLWKRQLQRRRNEHRMATHFVTSAYPVPRLTPEEREEDARLAQLDLQKEGGRMYRYTRLLMEVVEGYGMVGFVPLDVQNQEMMLRLTQEVDNAMGNLF</sequence>
<dbReference type="AlphaFoldDB" id="A0A0N1I1L3"/>
<dbReference type="OMA" id="MWFGQLI"/>
<comment type="caution">
    <text evidence="6">The sequence shown here is derived from an EMBL/GenBank/DDBJ whole genome shotgun (WGS) entry which is preliminary data.</text>
</comment>
<keyword evidence="2 5" id="KW-0547">Nucleotide-binding</keyword>
<proteinExistence type="inferred from homology"/>
<dbReference type="OrthoDB" id="5839at2759"/>